<evidence type="ECO:0000256" key="3">
    <source>
        <dbReference type="ARBA" id="ARBA00022927"/>
    </source>
</evidence>
<evidence type="ECO:0000256" key="5">
    <source>
        <dbReference type="ARBA" id="ARBA00023136"/>
    </source>
</evidence>
<evidence type="ECO:0000259" key="9">
    <source>
        <dbReference type="Pfam" id="PF24597"/>
    </source>
</evidence>
<evidence type="ECO:0008006" key="13">
    <source>
        <dbReference type="Google" id="ProtNLM"/>
    </source>
</evidence>
<evidence type="ECO:0000256" key="2">
    <source>
        <dbReference type="ARBA" id="ARBA00022448"/>
    </source>
</evidence>
<dbReference type="InterPro" id="IPR056458">
    <property type="entry name" value="TPR_DOP1_M"/>
</dbReference>
<dbReference type="PANTHER" id="PTHR14042">
    <property type="entry name" value="DOPEY-RELATED"/>
    <property type="match status" value="1"/>
</dbReference>
<keyword evidence="4" id="KW-0333">Golgi apparatus</keyword>
<keyword evidence="2" id="KW-0813">Transport</keyword>
<reference evidence="11 12" key="1">
    <citation type="journal article" date="2020" name="Elife">
        <title>Loss of centromere function drives karyotype evolution in closely related Malassezia species.</title>
        <authorList>
            <person name="Sankaranarayanan S.R."/>
            <person name="Ianiri G."/>
            <person name="Coelho M.A."/>
            <person name="Reza M.H."/>
            <person name="Thimmappa B.C."/>
            <person name="Ganguly P."/>
            <person name="Vadnala R.N."/>
            <person name="Sun S."/>
            <person name="Siddharthan R."/>
            <person name="Tellgren-Roth C."/>
            <person name="Dawson T.L."/>
            <person name="Heitman J."/>
            <person name="Sanyal K."/>
        </authorList>
    </citation>
    <scope>NUCLEOTIDE SEQUENCE [LARGE SCALE GENOMIC DNA]</scope>
    <source>
        <strain evidence="11">CBS14141</strain>
    </source>
</reference>
<evidence type="ECO:0000256" key="7">
    <source>
        <dbReference type="SAM" id="MobiDB-lite"/>
    </source>
</evidence>
<protein>
    <recommendedName>
        <fullName evidence="13">Dopey N-terminal domain-containing protein</fullName>
    </recommendedName>
</protein>
<comment type="similarity">
    <text evidence="6">Belongs to the DOP1 family.</text>
</comment>
<dbReference type="PANTHER" id="PTHR14042:SF24">
    <property type="entry name" value="PROTEIN DOPEY-1 HOMOLOG"/>
    <property type="match status" value="1"/>
</dbReference>
<dbReference type="InterPro" id="IPR040314">
    <property type="entry name" value="DOP1"/>
</dbReference>
<dbReference type="InterPro" id="IPR056457">
    <property type="entry name" value="DOP1_C"/>
</dbReference>
<sequence length="1766" mass="191767">MGVSGVEGVALTQPISPRPMPGWNPDALVSRAAATHATVSDVEESADAWRSAAAKYEQKRWAEHSEMALQSDTQFKRHQANVERALARFENVSEWADFISFLSRLLKTLQGAPKFNAIPHKLIVAKRLSQCLNPALPSGVHARALDVYSHIFTVIGVDGLRRDLPVWTPGLLPFFQNAATSVRPALLDIFDRFYVPLNADLRPVTHALLLSLLPGLEEESSEFFDRVVRLLDQIAASVSREFFLQNIWLVLISSKAIRLSALNYLARRMPKLRGAKVDADVSVDGAGDTSVDTVAPAAAAEPGMPLDALRPNVLVRGFVHTLGDDSLLVRRNALDFLVVHLPLASQAFGEIAHGDRVLLLDAAIGAVLRRDISLNRRLYAWLLGPSETDEAQQAYFHQHALPYVTEALRNGMQVRGGDGAAQQRPYKILVSLMDKAAIGQPLQRAVLLDAFAALVHDAQLHEGSELFPTAQMLFESVNAYVLYQQLFVALRDEFNEPDAVPRYGSAVRLFAAMLRVFVHHDEDAVSAHLPALYLVLVEWVYGKMGAGALRAPLALDVLALLEQIQAALPARVYVQHMASSVRPLGYAATFLYVDGGAVEQVATLQDQGQCTQLVERLLAMGLERAPHVAAWPDAARHVASLHCFRLLLATLERLDAAQSIPSAGDDAQKPGATRLEPFDAAAWDVRMLAYLATPLAFPEFVALLRVAMRMASSEAVPGTVRFASYAHYEPVLLALLAHLRPGASTHHAEAAELFWALRACSPSDAASSILCTRLTDGAARDATLEALGTLWRSAVASGHAAELLAPVLLVLDGVRSAHVPERSASRLWLRMYVADYAVLLALVVDRLRAVHAERVPKTLSIAGRAVQAYEYANAFDQDVQNYHLETLGTLLELGGAPLLRAAHATPHGEASVLDVLTEHVVLLLRSAPPPNDWLAAGNEATHALCLALVGRVLAVESVDRAWCADIQHHLVEALLIALARRDGAAQIALLAAVHSVVETRHVLLDAESGALFAELVRRGLYDAPSDGALFAWTAFLAQLLPFARDEATAFLLPLCTSLGELLAGAMHRFVGDAASDALLPARRARHEHGAASEDALVRLIGAVEPTLLQALAHGAPSDAERAADPELAGPTGFLGNISSVFASEAAPSALGTVPPALRVAAHTVQVLAYVWSAAQGADAAQPVSGPVLAQATATLERVYRQHAALTIEAVVELWWARAVHDADDARTDAVHDATVALLECLAASPQVLVSSLSDAITSRLAHAAERKRTAPRALLGELVFFRFLERYLAQLGADGVAQTWPLLSLLAKNIASNHAANKALVFSTLRVVAAAGVPLAASRAYEDRRTRRDVQDTLVRLCEQVISLYARTLDVSASRRGARDSDSASHTDDTPDDAQSADTSAVAPAPALVVAFFATTLLPALEPLAVDTDKSVALCTSLVYYVLTPGFRARQRTMDIDPLVLELLAAVCRVPGTIKTWRTLVVDTFTDAKFFSLPPAAGRQWSPMVATLYVAERDRLVDVVGRIATTPTNNLFTSRETDLLARTVSIRRLAYTIYAGERNTFLAQLPLIQEKVVDVLRSNAPELVQAEIYLCMRVLLCRFASQHLAGFWPIILTELLRLFGKAKTELPKDHSDAIHLLFSTAKLADYLLTLQTEDFQIHQWLLITDTPDAVDPPAEWIPESLLDCIGRVAIEHLDHTPPDPWSEPPPALRRPMLGIARADTMQALEPFFVYVSRAAYANETVCTGVDWDAINQDLLQDLFEPIVIHS</sequence>
<keyword evidence="5" id="KW-0472">Membrane</keyword>
<feature type="domain" description="DOP1-like middle TPR" evidence="9">
    <location>
        <begin position="395"/>
        <end position="579"/>
    </location>
</feature>
<organism evidence="11 12">
    <name type="scientific">Malassezia furfur</name>
    <name type="common">Pityriasis versicolor infection agent</name>
    <name type="synonym">Pityrosporum furfur</name>
    <dbReference type="NCBI Taxonomy" id="55194"/>
    <lineage>
        <taxon>Eukaryota</taxon>
        <taxon>Fungi</taxon>
        <taxon>Dikarya</taxon>
        <taxon>Basidiomycota</taxon>
        <taxon>Ustilaginomycotina</taxon>
        <taxon>Malasseziomycetes</taxon>
        <taxon>Malasseziales</taxon>
        <taxon>Malasseziaceae</taxon>
        <taxon>Malassezia</taxon>
    </lineage>
</organism>
<feature type="domain" description="DOP1 N-terminal" evidence="8">
    <location>
        <begin position="73"/>
        <end position="386"/>
    </location>
</feature>
<evidence type="ECO:0000259" key="8">
    <source>
        <dbReference type="Pfam" id="PF04118"/>
    </source>
</evidence>
<feature type="domain" description="DOP1-like C-terminal" evidence="10">
    <location>
        <begin position="1283"/>
        <end position="1736"/>
    </location>
</feature>
<dbReference type="InterPro" id="IPR016024">
    <property type="entry name" value="ARM-type_fold"/>
</dbReference>
<evidence type="ECO:0000256" key="1">
    <source>
        <dbReference type="ARBA" id="ARBA00004395"/>
    </source>
</evidence>
<evidence type="ECO:0000313" key="12">
    <source>
        <dbReference type="Proteomes" id="UP000818624"/>
    </source>
</evidence>
<dbReference type="SUPFAM" id="SSF48371">
    <property type="entry name" value="ARM repeat"/>
    <property type="match status" value="1"/>
</dbReference>
<keyword evidence="12" id="KW-1185">Reference proteome</keyword>
<feature type="region of interest" description="Disordered" evidence="7">
    <location>
        <begin position="1376"/>
        <end position="1398"/>
    </location>
</feature>
<accession>A0ABY8EKY6</accession>
<dbReference type="InterPro" id="IPR007249">
    <property type="entry name" value="DOP1_N"/>
</dbReference>
<dbReference type="Pfam" id="PF24598">
    <property type="entry name" value="DOP1_C"/>
    <property type="match status" value="1"/>
</dbReference>
<name>A0ABY8EKY6_MALFU</name>
<dbReference type="Proteomes" id="UP000818624">
    <property type="component" value="Chromosome 1"/>
</dbReference>
<feature type="compositionally biased region" description="Basic and acidic residues" evidence="7">
    <location>
        <begin position="1377"/>
        <end position="1389"/>
    </location>
</feature>
<evidence type="ECO:0000259" key="10">
    <source>
        <dbReference type="Pfam" id="PF24598"/>
    </source>
</evidence>
<gene>
    <name evidence="11" type="ORF">GLX27_000892</name>
</gene>
<evidence type="ECO:0000256" key="4">
    <source>
        <dbReference type="ARBA" id="ARBA00023034"/>
    </source>
</evidence>
<dbReference type="Pfam" id="PF04118">
    <property type="entry name" value="Dopey_N"/>
    <property type="match status" value="1"/>
</dbReference>
<keyword evidence="3" id="KW-0653">Protein transport</keyword>
<comment type="subcellular location">
    <subcellularLocation>
        <location evidence="1">Golgi apparatus membrane</location>
        <topology evidence="1">Peripheral membrane protein</topology>
    </subcellularLocation>
</comment>
<proteinExistence type="inferred from homology"/>
<dbReference type="Pfam" id="PF24597">
    <property type="entry name" value="TPR_DOP1_M"/>
    <property type="match status" value="1"/>
</dbReference>
<dbReference type="EMBL" id="CP046234">
    <property type="protein sequence ID" value="WFD46258.1"/>
    <property type="molecule type" value="Genomic_DNA"/>
</dbReference>
<evidence type="ECO:0000256" key="6">
    <source>
        <dbReference type="ARBA" id="ARBA00046326"/>
    </source>
</evidence>
<evidence type="ECO:0000313" key="11">
    <source>
        <dbReference type="EMBL" id="WFD46258.1"/>
    </source>
</evidence>